<dbReference type="InterPro" id="IPR027417">
    <property type="entry name" value="P-loop_NTPase"/>
</dbReference>
<dbReference type="InterPro" id="IPR050079">
    <property type="entry name" value="DEAD_box_RNA_helicase"/>
</dbReference>
<dbReference type="PANTHER" id="PTHR47959">
    <property type="entry name" value="ATP-DEPENDENT RNA HELICASE RHLE-RELATED"/>
    <property type="match status" value="1"/>
</dbReference>
<dbReference type="GO" id="GO:0003724">
    <property type="term" value="F:RNA helicase activity"/>
    <property type="evidence" value="ECO:0000318"/>
    <property type="project" value="GO_Central"/>
</dbReference>
<dbReference type="GO" id="GO:0003729">
    <property type="term" value="F:mRNA binding"/>
    <property type="evidence" value="ECO:0000318"/>
    <property type="project" value="GO_Central"/>
</dbReference>
<dbReference type="InterPro" id="IPR001650">
    <property type="entry name" value="Helicase_C-like"/>
</dbReference>
<dbReference type="CDD" id="cd18787">
    <property type="entry name" value="SF2_C_DEAD"/>
    <property type="match status" value="1"/>
</dbReference>
<name>A0A2C9VAD8_MANES</name>
<feature type="compositionally biased region" description="Low complexity" evidence="7">
    <location>
        <begin position="612"/>
        <end position="630"/>
    </location>
</feature>
<dbReference type="Pfam" id="PF00270">
    <property type="entry name" value="DEAD"/>
    <property type="match status" value="1"/>
</dbReference>
<dbReference type="STRING" id="3983.A0A2C9VAD8"/>
<evidence type="ECO:0000256" key="3">
    <source>
        <dbReference type="ARBA" id="ARBA00022801"/>
    </source>
</evidence>
<dbReference type="GO" id="GO:0016787">
    <property type="term" value="F:hydrolase activity"/>
    <property type="evidence" value="ECO:0007669"/>
    <property type="project" value="UniProtKB-KW"/>
</dbReference>
<protein>
    <recommendedName>
        <fullName evidence="13">RNA helicase</fullName>
    </recommendedName>
</protein>
<evidence type="ECO:0000256" key="4">
    <source>
        <dbReference type="ARBA" id="ARBA00022806"/>
    </source>
</evidence>
<keyword evidence="4" id="KW-0347">Helicase</keyword>
<dbReference type="GO" id="GO:0005524">
    <property type="term" value="F:ATP binding"/>
    <property type="evidence" value="ECO:0007669"/>
    <property type="project" value="UniProtKB-KW"/>
</dbReference>
<dbReference type="Pfam" id="PF00271">
    <property type="entry name" value="Helicase_C"/>
    <property type="match status" value="1"/>
</dbReference>
<dbReference type="PROSITE" id="PS51194">
    <property type="entry name" value="HELICASE_CTER"/>
    <property type="match status" value="1"/>
</dbReference>
<feature type="domain" description="DEAD-box RNA helicase Q" evidence="10">
    <location>
        <begin position="115"/>
        <end position="143"/>
    </location>
</feature>
<comment type="caution">
    <text evidence="11">The sequence shown here is derived from an EMBL/GenBank/DDBJ whole genome shotgun (WGS) entry which is preliminary data.</text>
</comment>
<evidence type="ECO:0000259" key="8">
    <source>
        <dbReference type="PROSITE" id="PS51192"/>
    </source>
</evidence>
<feature type="compositionally biased region" description="Polar residues" evidence="7">
    <location>
        <begin position="646"/>
        <end position="657"/>
    </location>
</feature>
<proteinExistence type="inferred from homology"/>
<keyword evidence="5" id="KW-0067">ATP-binding</keyword>
<keyword evidence="12" id="KW-1185">Reference proteome</keyword>
<accession>A0A2C9VAD8</accession>
<dbReference type="OrthoDB" id="4255at2759"/>
<dbReference type="Proteomes" id="UP000091857">
    <property type="component" value="Chromosome 9"/>
</dbReference>
<evidence type="ECO:0000256" key="6">
    <source>
        <dbReference type="PROSITE-ProRule" id="PRU00552"/>
    </source>
</evidence>
<feature type="domain" description="Helicase C-terminal" evidence="9">
    <location>
        <begin position="349"/>
        <end position="493"/>
    </location>
</feature>
<dbReference type="SMART" id="SM00487">
    <property type="entry name" value="DEXDc"/>
    <property type="match status" value="1"/>
</dbReference>
<comment type="similarity">
    <text evidence="1">Belongs to the DEAD box helicase family. DDX21/DDX50 subfamily.</text>
</comment>
<gene>
    <name evidence="11" type="ORF">MANES_09G074600v8</name>
</gene>
<feature type="domain" description="Helicase ATP-binding" evidence="8">
    <location>
        <begin position="146"/>
        <end position="320"/>
    </location>
</feature>
<evidence type="ECO:0000256" key="5">
    <source>
        <dbReference type="ARBA" id="ARBA00022840"/>
    </source>
</evidence>
<dbReference type="GO" id="GO:0005730">
    <property type="term" value="C:nucleolus"/>
    <property type="evidence" value="ECO:0000318"/>
    <property type="project" value="GO_Central"/>
</dbReference>
<sequence length="657" mass="71774">MLSRILRRSSSQAPRWAMSALTSIETVLHHQFSSAATCVVVPRNGAVSGESRPRSSSGFYNDNKWRGFHVQSRPLDFKASPTSQAEFAVDDYGFEEEKGYGGKGTASMNSGEEGLEIGKLGISEEIVSALSKRGITTLFPIQKAVLEPAMEGRDLFGRARTGTGKTLAFGIPIIDRIIQFNQKHGRGRNPLALVMAPTRELARQVEKEFRESAPSLDSICLYGGSPIMRQMKELDYGVDVVVGTPGRIIDLMKRGSLNLSEVQFVVLDEADQMLGVGFVDDIETIFQRLPQNRQSMLFSATMPSWIKNLIRNYLKDPLTIDLVGDSDKKLADGITLYSIASDMYEKASILGPLITEHAKGGKCIIFTETKREADRLAYAMARNFRCEALHGDISQSQRERTLSGFRNGNFNILVATDVAARGLDVPNVDLVIHYALPNCSETFVHRSGRTGRAGKKGTAILIYTEDQTRQVKIYEREIGCRFTQLPRIMVESGSMGMMNDIGSGGRFGGVRDRRFGDTGFSRAGGHGDYGSFGGARDRRFGDTGFSRVGGRGDYGSNHPRNPGFGHSSGRGQFSGQLNGSGSFGFNRNQPGNFSGSGFSERGRSDRSSTFADFGSGRSSGFGDSNSSRTSDGLNDPRSSRFGSFGDFQSDNSKNGRR</sequence>
<evidence type="ECO:0000256" key="7">
    <source>
        <dbReference type="SAM" id="MobiDB-lite"/>
    </source>
</evidence>
<evidence type="ECO:0000256" key="1">
    <source>
        <dbReference type="ARBA" id="ARBA00006517"/>
    </source>
</evidence>
<organism evidence="11 12">
    <name type="scientific">Manihot esculenta</name>
    <name type="common">Cassava</name>
    <name type="synonym">Jatropha manihot</name>
    <dbReference type="NCBI Taxonomy" id="3983"/>
    <lineage>
        <taxon>Eukaryota</taxon>
        <taxon>Viridiplantae</taxon>
        <taxon>Streptophyta</taxon>
        <taxon>Embryophyta</taxon>
        <taxon>Tracheophyta</taxon>
        <taxon>Spermatophyta</taxon>
        <taxon>Magnoliopsida</taxon>
        <taxon>eudicotyledons</taxon>
        <taxon>Gunneridae</taxon>
        <taxon>Pentapetalae</taxon>
        <taxon>rosids</taxon>
        <taxon>fabids</taxon>
        <taxon>Malpighiales</taxon>
        <taxon>Euphorbiaceae</taxon>
        <taxon>Crotonoideae</taxon>
        <taxon>Manihoteae</taxon>
        <taxon>Manihot</taxon>
    </lineage>
</organism>
<dbReference type="InterPro" id="IPR014014">
    <property type="entry name" value="RNA_helicase_DEAD_Q_motif"/>
</dbReference>
<evidence type="ECO:0008006" key="13">
    <source>
        <dbReference type="Google" id="ProtNLM"/>
    </source>
</evidence>
<dbReference type="PROSITE" id="PS51195">
    <property type="entry name" value="Q_MOTIF"/>
    <property type="match status" value="1"/>
</dbReference>
<evidence type="ECO:0000256" key="2">
    <source>
        <dbReference type="ARBA" id="ARBA00022741"/>
    </source>
</evidence>
<dbReference type="InterPro" id="IPR014001">
    <property type="entry name" value="Helicase_ATP-bd"/>
</dbReference>
<dbReference type="FunFam" id="3.40.50.300:FF:001060">
    <property type="entry name" value="ATP-dependent RNA helicase RhlE"/>
    <property type="match status" value="1"/>
</dbReference>
<dbReference type="Gene3D" id="3.40.50.300">
    <property type="entry name" value="P-loop containing nucleotide triphosphate hydrolases"/>
    <property type="match status" value="2"/>
</dbReference>
<dbReference type="Gramene" id="Manes.09G074600.1.v8.1">
    <property type="protein sequence ID" value="Manes.09G074600.1.v8.1.CDS"/>
    <property type="gene ID" value="Manes.09G074600.v8.1"/>
</dbReference>
<dbReference type="PROSITE" id="PS51192">
    <property type="entry name" value="HELICASE_ATP_BIND_1"/>
    <property type="match status" value="1"/>
</dbReference>
<evidence type="ECO:0000259" key="10">
    <source>
        <dbReference type="PROSITE" id="PS51195"/>
    </source>
</evidence>
<dbReference type="InterPro" id="IPR044742">
    <property type="entry name" value="DEAD/DEAH_RhlB"/>
</dbReference>
<dbReference type="AlphaFoldDB" id="A0A2C9VAD8"/>
<feature type="region of interest" description="Disordered" evidence="7">
    <location>
        <begin position="526"/>
        <end position="657"/>
    </location>
</feature>
<dbReference type="CDD" id="cd00268">
    <property type="entry name" value="DEADc"/>
    <property type="match status" value="1"/>
</dbReference>
<evidence type="ECO:0000259" key="9">
    <source>
        <dbReference type="PROSITE" id="PS51194"/>
    </source>
</evidence>
<dbReference type="SMART" id="SM00490">
    <property type="entry name" value="HELICc"/>
    <property type="match status" value="1"/>
</dbReference>
<dbReference type="EMBL" id="CM004395">
    <property type="protein sequence ID" value="OAY41105.1"/>
    <property type="molecule type" value="Genomic_DNA"/>
</dbReference>
<dbReference type="InterPro" id="IPR011545">
    <property type="entry name" value="DEAD/DEAH_box_helicase_dom"/>
</dbReference>
<feature type="short sequence motif" description="Q motif" evidence="6">
    <location>
        <begin position="115"/>
        <end position="143"/>
    </location>
</feature>
<dbReference type="SUPFAM" id="SSF52540">
    <property type="entry name" value="P-loop containing nucleoside triphosphate hydrolases"/>
    <property type="match status" value="1"/>
</dbReference>
<feature type="compositionally biased region" description="Polar residues" evidence="7">
    <location>
        <begin position="569"/>
        <end position="593"/>
    </location>
</feature>
<evidence type="ECO:0000313" key="12">
    <source>
        <dbReference type="Proteomes" id="UP000091857"/>
    </source>
</evidence>
<keyword evidence="3" id="KW-0378">Hydrolase</keyword>
<keyword evidence="2" id="KW-0547">Nucleotide-binding</keyword>
<reference evidence="12" key="1">
    <citation type="journal article" date="2016" name="Nat. Biotechnol.">
        <title>Sequencing wild and cultivated cassava and related species reveals extensive interspecific hybridization and genetic diversity.</title>
        <authorList>
            <person name="Bredeson J.V."/>
            <person name="Lyons J.B."/>
            <person name="Prochnik S.E."/>
            <person name="Wu G.A."/>
            <person name="Ha C.M."/>
            <person name="Edsinger-Gonzales E."/>
            <person name="Grimwood J."/>
            <person name="Schmutz J."/>
            <person name="Rabbi I.Y."/>
            <person name="Egesi C."/>
            <person name="Nauluvula P."/>
            <person name="Lebot V."/>
            <person name="Ndunguru J."/>
            <person name="Mkamilo G."/>
            <person name="Bart R.S."/>
            <person name="Setter T.L."/>
            <person name="Gleadow R.M."/>
            <person name="Kulakow P."/>
            <person name="Ferguson M.E."/>
            <person name="Rounsley S."/>
            <person name="Rokhsar D.S."/>
        </authorList>
    </citation>
    <scope>NUCLEOTIDE SEQUENCE [LARGE SCALE GENOMIC DNA]</scope>
    <source>
        <strain evidence="12">cv. AM560-2</strain>
    </source>
</reference>
<dbReference type="PANTHER" id="PTHR47959:SF23">
    <property type="entry name" value="HELICASE ATP-BINDING DOMAIN-CONTAINING PROTEIN"/>
    <property type="match status" value="1"/>
</dbReference>
<evidence type="ECO:0000313" key="11">
    <source>
        <dbReference type="EMBL" id="OAY41105.1"/>
    </source>
</evidence>